<name>A0A540X8E8_9BACT</name>
<dbReference type="Pfam" id="PF22767">
    <property type="entry name" value="ThcOx"/>
    <property type="match status" value="1"/>
</dbReference>
<dbReference type="InterPro" id="IPR052544">
    <property type="entry name" value="Bacteriocin_Proc_Enz"/>
</dbReference>
<comment type="caution">
    <text evidence="3">The sequence shown here is derived from an EMBL/GenBank/DDBJ whole genome shotgun (WGS) entry which is preliminary data.</text>
</comment>
<dbReference type="OrthoDB" id="9801593at2"/>
<dbReference type="PANTHER" id="PTHR43745:SF2">
    <property type="entry name" value="NITROREDUCTASE MJ1384-RELATED"/>
    <property type="match status" value="1"/>
</dbReference>
<dbReference type="Proteomes" id="UP000315369">
    <property type="component" value="Unassembled WGS sequence"/>
</dbReference>
<dbReference type="RefSeq" id="WP_141640841.1">
    <property type="nucleotide sequence ID" value="NZ_VIFM01000006.1"/>
</dbReference>
<dbReference type="CDD" id="cd02142">
    <property type="entry name" value="McbC_SagB-like_oxidoreductase"/>
    <property type="match status" value="1"/>
</dbReference>
<evidence type="ECO:0000259" key="2">
    <source>
        <dbReference type="Pfam" id="PF22767"/>
    </source>
</evidence>
<dbReference type="EMBL" id="VIFM01000006">
    <property type="protein sequence ID" value="TQF17571.1"/>
    <property type="molecule type" value="Genomic_DNA"/>
</dbReference>
<dbReference type="InterPro" id="IPR054488">
    <property type="entry name" value="ThcOx_dom2"/>
</dbReference>
<dbReference type="InterPro" id="IPR029479">
    <property type="entry name" value="Nitroreductase"/>
</dbReference>
<sequence length="464" mass="51274">MRLHESFGLTPGIKVHTLEDGRRVVASPRFGLEFGGLSAGARAALQQLETGGTEHELLDTAEPHDGPTASLLLDHLLQSLARNDFLYRTLLLEDAPLATLLPSTAPGHSEPRRPEAKYVLSRLACVRREDHHLVVEVPASHARVLLRDTRAAALLPELSCPRSLAELTERAATLPIKAVDLLLGMLLDAKAVHVPEEEDAALALWEPEDLLFHGHSRLGRLPSPYGATYRFEHRMEPLPALKPRMTEAVVPLPRPDLKRLSQEDAPFTQVLERRRSLRTYGEPPISLEQLGELLYRAARTRRVLSTEHGELGERPYPGGGALYELELYLVVDRCEGLESGLYQYRSGQHELCRLTPRTQQVEQLLEGAWHTLAREGRPQVLLVITARFPRVFWKYQAMGYALILKNVGVLFQTLYLAATAMDLAPCALGGGDSELFARASGIPPLAEGAVGEFALGTRAKEDGT</sequence>
<proteinExistence type="predicted"/>
<dbReference type="Pfam" id="PF00881">
    <property type="entry name" value="Nitroreductase"/>
    <property type="match status" value="1"/>
</dbReference>
<reference evidence="3 4" key="1">
    <citation type="submission" date="2019-06" db="EMBL/GenBank/DDBJ databases">
        <authorList>
            <person name="Livingstone P."/>
            <person name="Whitworth D."/>
        </authorList>
    </citation>
    <scope>NUCLEOTIDE SEQUENCE [LARGE SCALE GENOMIC DNA]</scope>
    <source>
        <strain evidence="3 4">AM401</strain>
    </source>
</reference>
<feature type="domain" description="Nitroreductase" evidence="1">
    <location>
        <begin position="272"/>
        <end position="456"/>
    </location>
</feature>
<dbReference type="NCBIfam" id="TIGR03605">
    <property type="entry name" value="antibiot_sagB"/>
    <property type="match status" value="1"/>
</dbReference>
<dbReference type="Gene3D" id="3.40.109.10">
    <property type="entry name" value="NADH Oxidase"/>
    <property type="match status" value="1"/>
</dbReference>
<evidence type="ECO:0000313" key="4">
    <source>
        <dbReference type="Proteomes" id="UP000315369"/>
    </source>
</evidence>
<accession>A0A540X8E8</accession>
<dbReference type="PANTHER" id="PTHR43745">
    <property type="entry name" value="NITROREDUCTASE MJ1384-RELATED"/>
    <property type="match status" value="1"/>
</dbReference>
<keyword evidence="4" id="KW-1185">Reference proteome</keyword>
<gene>
    <name evidence="3" type="ORF">FJV41_02895</name>
</gene>
<protein>
    <submittedName>
        <fullName evidence="3">SagB/ThcOx family dehydrogenase</fullName>
    </submittedName>
</protein>
<dbReference type="InterPro" id="IPR020051">
    <property type="entry name" value="SagB-type_dehydrogenase"/>
</dbReference>
<dbReference type="InterPro" id="IPR000415">
    <property type="entry name" value="Nitroreductase-like"/>
</dbReference>
<dbReference type="AlphaFoldDB" id="A0A540X8E8"/>
<feature type="domain" description="Cyanobactin oxidase ThcOx second" evidence="2">
    <location>
        <begin position="118"/>
        <end position="220"/>
    </location>
</feature>
<dbReference type="SUPFAM" id="SSF55469">
    <property type="entry name" value="FMN-dependent nitroreductase-like"/>
    <property type="match status" value="1"/>
</dbReference>
<evidence type="ECO:0000313" key="3">
    <source>
        <dbReference type="EMBL" id="TQF17571.1"/>
    </source>
</evidence>
<evidence type="ECO:0000259" key="1">
    <source>
        <dbReference type="Pfam" id="PF00881"/>
    </source>
</evidence>
<organism evidence="3 4">
    <name type="scientific">Myxococcus llanfairpwllgwyngyllgogerychwyrndrobwllllantysiliogogogochensis</name>
    <dbReference type="NCBI Taxonomy" id="2590453"/>
    <lineage>
        <taxon>Bacteria</taxon>
        <taxon>Pseudomonadati</taxon>
        <taxon>Myxococcota</taxon>
        <taxon>Myxococcia</taxon>
        <taxon>Myxococcales</taxon>
        <taxon>Cystobacterineae</taxon>
        <taxon>Myxococcaceae</taxon>
        <taxon>Myxococcus</taxon>
    </lineage>
</organism>
<dbReference type="GO" id="GO:0016491">
    <property type="term" value="F:oxidoreductase activity"/>
    <property type="evidence" value="ECO:0007669"/>
    <property type="project" value="InterPro"/>
</dbReference>